<accession>A0ABD2ZT29</accession>
<keyword evidence="2" id="KW-1185">Reference proteome</keyword>
<name>A0ABD2ZT29_9GENT</name>
<gene>
    <name evidence="1" type="ORF">ACH5RR_014830</name>
</gene>
<protein>
    <submittedName>
        <fullName evidence="1">Uncharacterized protein</fullName>
    </submittedName>
</protein>
<organism evidence="1 2">
    <name type="scientific">Cinchona calisaya</name>
    <dbReference type="NCBI Taxonomy" id="153742"/>
    <lineage>
        <taxon>Eukaryota</taxon>
        <taxon>Viridiplantae</taxon>
        <taxon>Streptophyta</taxon>
        <taxon>Embryophyta</taxon>
        <taxon>Tracheophyta</taxon>
        <taxon>Spermatophyta</taxon>
        <taxon>Magnoliopsida</taxon>
        <taxon>eudicotyledons</taxon>
        <taxon>Gunneridae</taxon>
        <taxon>Pentapetalae</taxon>
        <taxon>asterids</taxon>
        <taxon>lamiids</taxon>
        <taxon>Gentianales</taxon>
        <taxon>Rubiaceae</taxon>
        <taxon>Cinchonoideae</taxon>
        <taxon>Cinchoneae</taxon>
        <taxon>Cinchona</taxon>
    </lineage>
</organism>
<evidence type="ECO:0000313" key="1">
    <source>
        <dbReference type="EMBL" id="KAL3521996.1"/>
    </source>
</evidence>
<comment type="caution">
    <text evidence="1">The sequence shown here is derived from an EMBL/GenBank/DDBJ whole genome shotgun (WGS) entry which is preliminary data.</text>
</comment>
<proteinExistence type="predicted"/>
<evidence type="ECO:0000313" key="2">
    <source>
        <dbReference type="Proteomes" id="UP001630127"/>
    </source>
</evidence>
<dbReference type="AlphaFoldDB" id="A0ABD2ZT29"/>
<dbReference type="Proteomes" id="UP001630127">
    <property type="component" value="Unassembled WGS sequence"/>
</dbReference>
<sequence>MIGKESAEDSEREVFEGTHIVKFEQDMREEMSKVKENAKTSSRDEAIDAADKAIDIVAARTAQEVATKTVTA</sequence>
<dbReference type="EMBL" id="JBJUIK010000007">
    <property type="protein sequence ID" value="KAL3521996.1"/>
    <property type="molecule type" value="Genomic_DNA"/>
</dbReference>
<reference evidence="1 2" key="1">
    <citation type="submission" date="2024-11" db="EMBL/GenBank/DDBJ databases">
        <title>A near-complete genome assembly of Cinchona calisaya.</title>
        <authorList>
            <person name="Lian D.C."/>
            <person name="Zhao X.W."/>
            <person name="Wei L."/>
        </authorList>
    </citation>
    <scope>NUCLEOTIDE SEQUENCE [LARGE SCALE GENOMIC DNA]</scope>
    <source>
        <tissue evidence="1">Nenye</tissue>
    </source>
</reference>